<evidence type="ECO:0000256" key="4">
    <source>
        <dbReference type="ARBA" id="ARBA00022801"/>
    </source>
</evidence>
<evidence type="ECO:0000256" key="5">
    <source>
        <dbReference type="ARBA" id="ARBA00022833"/>
    </source>
</evidence>
<feature type="transmembrane region" description="Helical" evidence="7">
    <location>
        <begin position="34"/>
        <end position="55"/>
    </location>
</feature>
<comment type="similarity">
    <text evidence="2">Belongs to the peptidase M50B family.</text>
</comment>
<organism evidence="8 9">
    <name type="scientific">Sandaracinus amylolyticus</name>
    <dbReference type="NCBI Taxonomy" id="927083"/>
    <lineage>
        <taxon>Bacteria</taxon>
        <taxon>Pseudomonadati</taxon>
        <taxon>Myxococcota</taxon>
        <taxon>Polyangia</taxon>
        <taxon>Polyangiales</taxon>
        <taxon>Sandaracinaceae</taxon>
        <taxon>Sandaracinus</taxon>
    </lineage>
</organism>
<dbReference type="EMBL" id="CP011125">
    <property type="protein sequence ID" value="AKF09605.1"/>
    <property type="molecule type" value="Genomic_DNA"/>
</dbReference>
<proteinExistence type="inferred from homology"/>
<evidence type="ECO:0000313" key="9">
    <source>
        <dbReference type="Proteomes" id="UP000034883"/>
    </source>
</evidence>
<dbReference type="Proteomes" id="UP000034883">
    <property type="component" value="Chromosome"/>
</dbReference>
<comment type="cofactor">
    <cofactor evidence="1">
        <name>Zn(2+)</name>
        <dbReference type="ChEBI" id="CHEBI:29105"/>
    </cofactor>
</comment>
<keyword evidence="7" id="KW-0812">Transmembrane</keyword>
<feature type="transmembrane region" description="Helical" evidence="7">
    <location>
        <begin position="96"/>
        <end position="119"/>
    </location>
</feature>
<keyword evidence="5" id="KW-0862">Zinc</keyword>
<keyword evidence="4" id="KW-0378">Hydrolase</keyword>
<reference evidence="8 9" key="1">
    <citation type="submission" date="2015-03" db="EMBL/GenBank/DDBJ databases">
        <title>Genome assembly of Sandaracinus amylolyticus DSM 53668.</title>
        <authorList>
            <person name="Sharma G."/>
            <person name="Subramanian S."/>
        </authorList>
    </citation>
    <scope>NUCLEOTIDE SEQUENCE [LARGE SCALE GENOMIC DNA]</scope>
    <source>
        <strain evidence="8 9">DSM 53668</strain>
    </source>
</reference>
<sequence>MLSAAMFDTGYVTVARWKGTPIRVHWSTPLGMLLFGRFAFVPGFWLGYLLIVGLHEMGHAFLMRRVGLHARSIEIHALGGQARYGGGSVSQWQRSVVAWGGVLAQAVLLVAALVVAAFVPITSPFVAQLLSALTWTNVWIMALNLMPLPPLDGADAWKLPRLWRERRGRRAARVARERIEVRVPTRGAERELELGEVDEEKVRETVRRALADAARDSSPGKRKRDVQ</sequence>
<dbReference type="RefSeq" id="WP_053236641.1">
    <property type="nucleotide sequence ID" value="NZ_CP011125.1"/>
</dbReference>
<name>A0A0F6W7T0_9BACT</name>
<keyword evidence="3" id="KW-0645">Protease</keyword>
<evidence type="ECO:0000256" key="1">
    <source>
        <dbReference type="ARBA" id="ARBA00001947"/>
    </source>
</evidence>
<dbReference type="PANTHER" id="PTHR39188">
    <property type="entry name" value="MEMBRANE-ASSOCIATED ZINC METALLOPROTEASE M50B"/>
    <property type="match status" value="1"/>
</dbReference>
<dbReference type="OrthoDB" id="5520892at2"/>
<evidence type="ECO:0000313" key="8">
    <source>
        <dbReference type="EMBL" id="AKF09605.1"/>
    </source>
</evidence>
<evidence type="ECO:0008006" key="10">
    <source>
        <dbReference type="Google" id="ProtNLM"/>
    </source>
</evidence>
<evidence type="ECO:0000256" key="6">
    <source>
        <dbReference type="ARBA" id="ARBA00023049"/>
    </source>
</evidence>
<accession>A0A0F6W7T0</accession>
<evidence type="ECO:0000256" key="7">
    <source>
        <dbReference type="SAM" id="Phobius"/>
    </source>
</evidence>
<dbReference type="KEGG" id="samy:DB32_006754"/>
<dbReference type="AlphaFoldDB" id="A0A0F6W7T0"/>
<keyword evidence="9" id="KW-1185">Reference proteome</keyword>
<feature type="transmembrane region" description="Helical" evidence="7">
    <location>
        <begin position="125"/>
        <end position="145"/>
    </location>
</feature>
<evidence type="ECO:0000256" key="3">
    <source>
        <dbReference type="ARBA" id="ARBA00022670"/>
    </source>
</evidence>
<gene>
    <name evidence="8" type="ORF">DB32_006754</name>
</gene>
<keyword evidence="6" id="KW-0482">Metalloprotease</keyword>
<dbReference type="GO" id="GO:0006508">
    <property type="term" value="P:proteolysis"/>
    <property type="evidence" value="ECO:0007669"/>
    <property type="project" value="UniProtKB-KW"/>
</dbReference>
<dbReference type="PANTHER" id="PTHR39188:SF3">
    <property type="entry name" value="STAGE IV SPORULATION PROTEIN FB"/>
    <property type="match status" value="1"/>
</dbReference>
<keyword evidence="7" id="KW-1133">Transmembrane helix</keyword>
<dbReference type="STRING" id="927083.DB32_006754"/>
<protein>
    <recommendedName>
        <fullName evidence="10">Peptidase M50 domain-containing protein</fullName>
    </recommendedName>
</protein>
<keyword evidence="7" id="KW-0472">Membrane</keyword>
<evidence type="ECO:0000256" key="2">
    <source>
        <dbReference type="ARBA" id="ARBA00007931"/>
    </source>
</evidence>
<dbReference type="GO" id="GO:0008237">
    <property type="term" value="F:metallopeptidase activity"/>
    <property type="evidence" value="ECO:0007669"/>
    <property type="project" value="UniProtKB-KW"/>
</dbReference>